<accession>A0AAN5CN33</accession>
<proteinExistence type="predicted"/>
<evidence type="ECO:0000313" key="2">
    <source>
        <dbReference type="Proteomes" id="UP001328107"/>
    </source>
</evidence>
<sequence length="285" mass="32804">IRVLQPTLIKPRATEKHEFRLGMVQSPSLFCSEFGRHLMLNYRFEMGVEEVAAGVQLCLRYAHPHQCRFRENLLLRLAPKEVTQWGGEWEALVDTGPTANAIAQDGLVDWFWKWTGGPKDKGDHWERTEFGLMVKEALEWWTLGHKTIPISPSLHKAVNLKSSFLRHIRSTDYLIDSTRRLVQGDLFAFPDDIYPMKPNTTAVGGKLLMRFKTSNMSRLGFPDPKGVRRDFKMCKYSSLSESTADLIQIFMSTFAEDFDYVGEHNFSPTYLKGLLKLEESILAKW</sequence>
<dbReference type="AlphaFoldDB" id="A0AAN5CN33"/>
<dbReference type="Proteomes" id="UP001328107">
    <property type="component" value="Unassembled WGS sequence"/>
</dbReference>
<reference evidence="2" key="1">
    <citation type="submission" date="2022-10" db="EMBL/GenBank/DDBJ databases">
        <title>Genome assembly of Pristionchus species.</title>
        <authorList>
            <person name="Yoshida K."/>
            <person name="Sommer R.J."/>
        </authorList>
    </citation>
    <scope>NUCLEOTIDE SEQUENCE [LARGE SCALE GENOMIC DNA]</scope>
    <source>
        <strain evidence="2">RS5460</strain>
    </source>
</reference>
<comment type="caution">
    <text evidence="1">The sequence shown here is derived from an EMBL/GenBank/DDBJ whole genome shotgun (WGS) entry which is preliminary data.</text>
</comment>
<name>A0AAN5CN33_9BILA</name>
<evidence type="ECO:0000313" key="1">
    <source>
        <dbReference type="EMBL" id="GMR47392.1"/>
    </source>
</evidence>
<organism evidence="1 2">
    <name type="scientific">Pristionchus mayeri</name>
    <dbReference type="NCBI Taxonomy" id="1317129"/>
    <lineage>
        <taxon>Eukaryota</taxon>
        <taxon>Metazoa</taxon>
        <taxon>Ecdysozoa</taxon>
        <taxon>Nematoda</taxon>
        <taxon>Chromadorea</taxon>
        <taxon>Rhabditida</taxon>
        <taxon>Rhabditina</taxon>
        <taxon>Diplogasteromorpha</taxon>
        <taxon>Diplogasteroidea</taxon>
        <taxon>Neodiplogasteridae</taxon>
        <taxon>Pristionchus</taxon>
    </lineage>
</organism>
<keyword evidence="2" id="KW-1185">Reference proteome</keyword>
<dbReference type="EMBL" id="BTRK01000004">
    <property type="protein sequence ID" value="GMR47392.1"/>
    <property type="molecule type" value="Genomic_DNA"/>
</dbReference>
<feature type="non-terminal residue" evidence="1">
    <location>
        <position position="285"/>
    </location>
</feature>
<protein>
    <submittedName>
        <fullName evidence="1">Uncharacterized protein</fullName>
    </submittedName>
</protein>
<feature type="non-terminal residue" evidence="1">
    <location>
        <position position="1"/>
    </location>
</feature>
<gene>
    <name evidence="1" type="ORF">PMAYCL1PPCAC_17587</name>
</gene>